<comment type="similarity">
    <text evidence="2">Belongs to the alpha-ketoglutarate dehydrogenase family.</text>
</comment>
<proteinExistence type="inferred from homology"/>
<accession>A0AAE0BR72</accession>
<keyword evidence="8" id="KW-1185">Reference proteome</keyword>
<dbReference type="GO" id="GO:0045252">
    <property type="term" value="C:oxoglutarate dehydrogenase complex"/>
    <property type="evidence" value="ECO:0007669"/>
    <property type="project" value="TreeGrafter"/>
</dbReference>
<dbReference type="AlphaFoldDB" id="A0AAE0BR72"/>
<dbReference type="SUPFAM" id="SSF52518">
    <property type="entry name" value="Thiamin diphosphate-binding fold (THDP-binding)"/>
    <property type="match status" value="3"/>
</dbReference>
<feature type="domain" description="Transketolase-like pyrimidine-binding" evidence="6">
    <location>
        <begin position="653"/>
        <end position="844"/>
    </location>
</feature>
<keyword evidence="3" id="KW-0560">Oxidoreductase</keyword>
<comment type="caution">
    <text evidence="7">The sequence shown here is derived from an EMBL/GenBank/DDBJ whole genome shotgun (WGS) entry which is preliminary data.</text>
</comment>
<dbReference type="InterPro" id="IPR042179">
    <property type="entry name" value="KGD_C_sf"/>
</dbReference>
<evidence type="ECO:0000256" key="4">
    <source>
        <dbReference type="ARBA" id="ARBA00023052"/>
    </source>
</evidence>
<dbReference type="Gene3D" id="3.40.50.12470">
    <property type="match status" value="2"/>
</dbReference>
<sequence length="1149" mass="127886">MVALRRLLSLNVTRRAFSGTYVAYDPPASSARPSLRTSEPSLANLPLENGIILNGVPTIGLPSMPPRLNSGELDHDGPAQSQASYRKSKAAQELASDTITINRLVDAFRARGHLVAKIDPLGRSLGPISQGLEAAYRAPPEHVRDILALIEGYPDRLFRRGQQLTPTEFLGLYSNDAAQKFYLGRTLRDDFHDTGGWWTLHEVLELLKRTYCGTCAWELGHLPSRVKREWLEERVEAQRKRLTTAERKAVLRRLIKSEGLEQFLARRFPAHKRFSIEGCEVLLPGLYAILHRAVAAGVEFVEIGMAHRGRLNILCNLLGKPPSRIFAEMDGRQSDYHVGDVKYHLGTSATLSFPPDGRPHGVKKENWEMKVELSANPSHLEAVNAVVAGRIHAYQVEKANMEQKSSLGLLIHGDAAFSGLGNVVEVMQLAAVEGYSTGGTIHVVLNNQIGFTTDPRRSRSTPHPTDFAKGISAPIVHVNADDPEAVVRACELAVDWRQTFQEDVVIDLVGYRRHGHNEQDDPSLTQPSTYNMIKDHPTCQEIYGARLMQEGAIQEAEIRAMQAESQEVWEEGLRNKDQSKQDVSTWVSSTWQGEALTLGSVFEKSGGTGVPLEQLQEVARGLSTVPERFMPHPQIATLLEARRKMVAGPDARVDWAFAESLAMGSLLMDSCSNAKDASEDPGSPTPTAMRCGIRLSGQDCMRGTFNQRHAVLFDQESSLEYIPHNQLVSDQPTLLHVHNSPLSEAGVLGFEYGYSLQSPETLTIWEAQFGDFANNAQVMIDQFIASGEDKWGQPSGLVLLLPHGYDGQGPDHSSARMERFLQMCNDDPDTLPGLSPSHQKLINMSFDTLDRLDSTDGVIECRTLRKFLAEMGQSASQADEIIQSVVTLSTFLGSGHENTSGYTSRFTDDTSITKDMWNNLMVNFIQRHHENDANMFVVNPSTPAQYFHLLRWQAARKRRKPLVVMTPKWMLQHRACTSPLQDFGPEAQFRRVLACGMPEDNTRGQPKDLQLLPPQAIDRIVLCSGQIFYKLVQRRRQKKLRNIVLVRLEMIAPFPHHHVTQVLSLYPNAEVVWCQEEPKNMGAWSYIKPRLDLALSVNYASGDSQEPRTVSYVGRHSSASTATGSPDIHAMEAQEILRGALDMDAVDGK</sequence>
<dbReference type="Gene3D" id="3.40.50.970">
    <property type="match status" value="1"/>
</dbReference>
<feature type="region of interest" description="Disordered" evidence="5">
    <location>
        <begin position="63"/>
        <end position="88"/>
    </location>
</feature>
<keyword evidence="4" id="KW-0786">Thiamine pyrophosphate</keyword>
<dbReference type="GO" id="GO:0006099">
    <property type="term" value="P:tricarboxylic acid cycle"/>
    <property type="evidence" value="ECO:0007669"/>
    <property type="project" value="TreeGrafter"/>
</dbReference>
<evidence type="ECO:0000256" key="5">
    <source>
        <dbReference type="SAM" id="MobiDB-lite"/>
    </source>
</evidence>
<comment type="cofactor">
    <cofactor evidence="1">
        <name>thiamine diphosphate</name>
        <dbReference type="ChEBI" id="CHEBI:58937"/>
    </cofactor>
</comment>
<dbReference type="InterPro" id="IPR011603">
    <property type="entry name" value="2oxoglutarate_DH_E1"/>
</dbReference>
<dbReference type="InterPro" id="IPR029061">
    <property type="entry name" value="THDP-binding"/>
</dbReference>
<protein>
    <recommendedName>
        <fullName evidence="6">Transketolase-like pyrimidine-binding domain-containing protein</fullName>
    </recommendedName>
</protein>
<dbReference type="InterPro" id="IPR005475">
    <property type="entry name" value="Transketolase-like_Pyr-bd"/>
</dbReference>
<dbReference type="PANTHER" id="PTHR23152">
    <property type="entry name" value="2-OXOGLUTARATE DEHYDROGENASE"/>
    <property type="match status" value="1"/>
</dbReference>
<dbReference type="PIRSF" id="PIRSF000157">
    <property type="entry name" value="Oxoglu_dh_E1"/>
    <property type="match status" value="1"/>
</dbReference>
<dbReference type="NCBIfam" id="TIGR00239">
    <property type="entry name" value="2oxo_dh_E1"/>
    <property type="match status" value="1"/>
</dbReference>
<dbReference type="PANTHER" id="PTHR23152:SF35">
    <property type="entry name" value="2-OXOGLUTARATE DEHYDROGENASE E1 COMPONENT"/>
    <property type="match status" value="1"/>
</dbReference>
<evidence type="ECO:0000256" key="1">
    <source>
        <dbReference type="ARBA" id="ARBA00001964"/>
    </source>
</evidence>
<evidence type="ECO:0000256" key="2">
    <source>
        <dbReference type="ARBA" id="ARBA00006936"/>
    </source>
</evidence>
<reference evidence="7 8" key="1">
    <citation type="journal article" date="2015" name="Genome Biol. Evol.">
        <title>Comparative Genomics of a Bacterivorous Green Alga Reveals Evolutionary Causalities and Consequences of Phago-Mixotrophic Mode of Nutrition.</title>
        <authorList>
            <person name="Burns J.A."/>
            <person name="Paasch A."/>
            <person name="Narechania A."/>
            <person name="Kim E."/>
        </authorList>
    </citation>
    <scope>NUCLEOTIDE SEQUENCE [LARGE SCALE GENOMIC DNA]</scope>
    <source>
        <strain evidence="7 8">PLY_AMNH</strain>
    </source>
</reference>
<dbReference type="GO" id="GO:0005739">
    <property type="term" value="C:mitochondrion"/>
    <property type="evidence" value="ECO:0007669"/>
    <property type="project" value="TreeGrafter"/>
</dbReference>
<gene>
    <name evidence="7" type="ORF">CYMTET_48998</name>
</gene>
<dbReference type="Pfam" id="PF16870">
    <property type="entry name" value="OxoGdeHyase_C"/>
    <property type="match status" value="1"/>
</dbReference>
<evidence type="ECO:0000256" key="3">
    <source>
        <dbReference type="ARBA" id="ARBA00023002"/>
    </source>
</evidence>
<evidence type="ECO:0000313" key="7">
    <source>
        <dbReference type="EMBL" id="KAK3241217.1"/>
    </source>
</evidence>
<dbReference type="CDD" id="cd02016">
    <property type="entry name" value="TPP_E1_OGDC_like"/>
    <property type="match status" value="1"/>
</dbReference>
<dbReference type="InterPro" id="IPR031717">
    <property type="entry name" value="ODO-1/KGD_C"/>
</dbReference>
<dbReference type="NCBIfam" id="NF006914">
    <property type="entry name" value="PRK09404.1"/>
    <property type="match status" value="1"/>
</dbReference>
<dbReference type="SMART" id="SM00861">
    <property type="entry name" value="Transket_pyr"/>
    <property type="match status" value="1"/>
</dbReference>
<dbReference type="Gene3D" id="1.10.287.1150">
    <property type="entry name" value="TPP helical domain"/>
    <property type="match status" value="1"/>
</dbReference>
<dbReference type="Gene3D" id="3.40.50.11610">
    <property type="entry name" value="Multifunctional 2-oxoglutarate metabolism enzyme, C-terminal domain"/>
    <property type="match status" value="1"/>
</dbReference>
<dbReference type="InterPro" id="IPR001017">
    <property type="entry name" value="DH_E1"/>
</dbReference>
<dbReference type="GO" id="GO:0004591">
    <property type="term" value="F:oxoglutarate dehydrogenase (succinyl-transferring) activity"/>
    <property type="evidence" value="ECO:0007669"/>
    <property type="project" value="TreeGrafter"/>
</dbReference>
<dbReference type="Proteomes" id="UP001190700">
    <property type="component" value="Unassembled WGS sequence"/>
</dbReference>
<name>A0AAE0BR72_9CHLO</name>
<organism evidence="7 8">
    <name type="scientific">Cymbomonas tetramitiformis</name>
    <dbReference type="NCBI Taxonomy" id="36881"/>
    <lineage>
        <taxon>Eukaryota</taxon>
        <taxon>Viridiplantae</taxon>
        <taxon>Chlorophyta</taxon>
        <taxon>Pyramimonadophyceae</taxon>
        <taxon>Pyramimonadales</taxon>
        <taxon>Pyramimonadaceae</taxon>
        <taxon>Cymbomonas</taxon>
    </lineage>
</organism>
<dbReference type="Pfam" id="PF02779">
    <property type="entry name" value="Transket_pyr"/>
    <property type="match status" value="2"/>
</dbReference>
<evidence type="ECO:0000259" key="6">
    <source>
        <dbReference type="SMART" id="SM00861"/>
    </source>
</evidence>
<dbReference type="GO" id="GO:0030976">
    <property type="term" value="F:thiamine pyrophosphate binding"/>
    <property type="evidence" value="ECO:0007669"/>
    <property type="project" value="InterPro"/>
</dbReference>
<dbReference type="Pfam" id="PF00676">
    <property type="entry name" value="E1_dh"/>
    <property type="match status" value="1"/>
</dbReference>
<dbReference type="EMBL" id="LGRX02033443">
    <property type="protein sequence ID" value="KAK3241217.1"/>
    <property type="molecule type" value="Genomic_DNA"/>
</dbReference>
<evidence type="ECO:0000313" key="8">
    <source>
        <dbReference type="Proteomes" id="UP001190700"/>
    </source>
</evidence>